<comment type="caution">
    <text evidence="3">The sequence shown here is derived from an EMBL/GenBank/DDBJ whole genome shotgun (WGS) entry which is preliminary data.</text>
</comment>
<dbReference type="AlphaFoldDB" id="A0A2K3L2V9"/>
<feature type="non-terminal residue" evidence="3">
    <location>
        <position position="154"/>
    </location>
</feature>
<reference evidence="3 4" key="2">
    <citation type="journal article" date="2017" name="Front. Plant Sci.">
        <title>Gene Classification and Mining of Molecular Markers Useful in Red Clover (Trifolium pratense) Breeding.</title>
        <authorList>
            <person name="Istvanek J."/>
            <person name="Dluhosova J."/>
            <person name="Dluhos P."/>
            <person name="Patkova L."/>
            <person name="Nedelnik J."/>
            <person name="Repkova J."/>
        </authorList>
    </citation>
    <scope>NUCLEOTIDE SEQUENCE [LARGE SCALE GENOMIC DNA]</scope>
    <source>
        <strain evidence="4">cv. Tatra</strain>
        <tissue evidence="3">Young leaves</tissue>
    </source>
</reference>
<evidence type="ECO:0000259" key="2">
    <source>
        <dbReference type="Pfam" id="PF14244"/>
    </source>
</evidence>
<gene>
    <name evidence="3" type="ORF">L195_g028762</name>
</gene>
<feature type="region of interest" description="Disordered" evidence="1">
    <location>
        <begin position="1"/>
        <end position="32"/>
    </location>
</feature>
<dbReference type="PANTHER" id="PTHR37610">
    <property type="entry name" value="CCHC-TYPE DOMAIN-CONTAINING PROTEIN"/>
    <property type="match status" value="1"/>
</dbReference>
<protein>
    <recommendedName>
        <fullName evidence="2">Retrotransposon Copia-like N-terminal domain-containing protein</fullName>
    </recommendedName>
</protein>
<sequence>MAGSSSSESEESSPISNSQIQNHPHDFTQSPYYLHPSENPGSVLISLQLNNINYHSWSRNMKRALISKNKIKFINGKLPAPEEDDPMFDYWERCNSMVVSWITRTLSPQIAQSVVYIDNANVLWDELCNRFTKGTHFKLSDLLQEIHSMKQGER</sequence>
<organism evidence="3 4">
    <name type="scientific">Trifolium pratense</name>
    <name type="common">Red clover</name>
    <dbReference type="NCBI Taxonomy" id="57577"/>
    <lineage>
        <taxon>Eukaryota</taxon>
        <taxon>Viridiplantae</taxon>
        <taxon>Streptophyta</taxon>
        <taxon>Embryophyta</taxon>
        <taxon>Tracheophyta</taxon>
        <taxon>Spermatophyta</taxon>
        <taxon>Magnoliopsida</taxon>
        <taxon>eudicotyledons</taxon>
        <taxon>Gunneridae</taxon>
        <taxon>Pentapetalae</taxon>
        <taxon>rosids</taxon>
        <taxon>fabids</taxon>
        <taxon>Fabales</taxon>
        <taxon>Fabaceae</taxon>
        <taxon>Papilionoideae</taxon>
        <taxon>50 kb inversion clade</taxon>
        <taxon>NPAAA clade</taxon>
        <taxon>Hologalegina</taxon>
        <taxon>IRL clade</taxon>
        <taxon>Trifolieae</taxon>
        <taxon>Trifolium</taxon>
    </lineage>
</organism>
<feature type="domain" description="Retrotransposon Copia-like N-terminal" evidence="2">
    <location>
        <begin position="35"/>
        <end position="82"/>
    </location>
</feature>
<evidence type="ECO:0000313" key="3">
    <source>
        <dbReference type="EMBL" id="PNX72865.1"/>
    </source>
</evidence>
<dbReference type="Proteomes" id="UP000236291">
    <property type="component" value="Unassembled WGS sequence"/>
</dbReference>
<evidence type="ECO:0000313" key="4">
    <source>
        <dbReference type="Proteomes" id="UP000236291"/>
    </source>
</evidence>
<reference evidence="3 4" key="1">
    <citation type="journal article" date="2014" name="Am. J. Bot.">
        <title>Genome assembly and annotation for red clover (Trifolium pratense; Fabaceae).</title>
        <authorList>
            <person name="Istvanek J."/>
            <person name="Jaros M."/>
            <person name="Krenek A."/>
            <person name="Repkova J."/>
        </authorList>
    </citation>
    <scope>NUCLEOTIDE SEQUENCE [LARGE SCALE GENOMIC DNA]</scope>
    <source>
        <strain evidence="4">cv. Tatra</strain>
        <tissue evidence="3">Young leaves</tissue>
    </source>
</reference>
<evidence type="ECO:0000256" key="1">
    <source>
        <dbReference type="SAM" id="MobiDB-lite"/>
    </source>
</evidence>
<accession>A0A2K3L2V9</accession>
<proteinExistence type="predicted"/>
<dbReference type="PANTHER" id="PTHR37610:SF55">
    <property type="entry name" value="RETROTRANSPOSON COPIA-LIKE N-TERMINAL DOMAIN-CONTAINING PROTEIN"/>
    <property type="match status" value="1"/>
</dbReference>
<dbReference type="Pfam" id="PF14244">
    <property type="entry name" value="Retrotran_gag_3"/>
    <property type="match status" value="1"/>
</dbReference>
<dbReference type="InterPro" id="IPR029472">
    <property type="entry name" value="Copia-like_N"/>
</dbReference>
<name>A0A2K3L2V9_TRIPR</name>
<dbReference type="EMBL" id="ASHM01025201">
    <property type="protein sequence ID" value="PNX72865.1"/>
    <property type="molecule type" value="Genomic_DNA"/>
</dbReference>
<feature type="compositionally biased region" description="Polar residues" evidence="1">
    <location>
        <begin position="14"/>
        <end position="31"/>
    </location>
</feature>